<organism evidence="1 2">
    <name type="scientific">Melipona quadrifasciata</name>
    <dbReference type="NCBI Taxonomy" id="166423"/>
    <lineage>
        <taxon>Eukaryota</taxon>
        <taxon>Metazoa</taxon>
        <taxon>Ecdysozoa</taxon>
        <taxon>Arthropoda</taxon>
        <taxon>Hexapoda</taxon>
        <taxon>Insecta</taxon>
        <taxon>Pterygota</taxon>
        <taxon>Neoptera</taxon>
        <taxon>Endopterygota</taxon>
        <taxon>Hymenoptera</taxon>
        <taxon>Apocrita</taxon>
        <taxon>Aculeata</taxon>
        <taxon>Apoidea</taxon>
        <taxon>Anthophila</taxon>
        <taxon>Apidae</taxon>
        <taxon>Melipona</taxon>
    </lineage>
</organism>
<dbReference type="AlphaFoldDB" id="A0A0M9A6K0"/>
<dbReference type="EMBL" id="KQ435737">
    <property type="protein sequence ID" value="KOX76963.1"/>
    <property type="molecule type" value="Genomic_DNA"/>
</dbReference>
<evidence type="ECO:0000313" key="1">
    <source>
        <dbReference type="EMBL" id="KOX76963.1"/>
    </source>
</evidence>
<proteinExistence type="predicted"/>
<dbReference type="Proteomes" id="UP000053105">
    <property type="component" value="Unassembled WGS sequence"/>
</dbReference>
<reference evidence="1 2" key="1">
    <citation type="submission" date="2015-07" db="EMBL/GenBank/DDBJ databases">
        <title>The genome of Melipona quadrifasciata.</title>
        <authorList>
            <person name="Pan H."/>
            <person name="Kapheim K."/>
        </authorList>
    </citation>
    <scope>NUCLEOTIDE SEQUENCE [LARGE SCALE GENOMIC DNA]</scope>
    <source>
        <strain evidence="1">0111107301</strain>
        <tissue evidence="1">Whole body</tissue>
    </source>
</reference>
<sequence length="206" mass="23910">MSEFCYFFNEKTFVGMCAEFSISASLTMHDMRMFKITSMFLKTPGSDIGKSPKCSGIVGAEGVATCHESGATEFRSLQKFSSSTQYPRIVIADYYKHKICTNWVHIHDIFRHKHRKQIQNLYKLCIYVQTYINIVDRDFMNLKQRIFGDSRTFELASDSYRKVGSADYMQLTKCSKRKYKYKVVKLFKLTAILEFHNVLNPCTSNA</sequence>
<evidence type="ECO:0000313" key="2">
    <source>
        <dbReference type="Proteomes" id="UP000053105"/>
    </source>
</evidence>
<keyword evidence="2" id="KW-1185">Reference proteome</keyword>
<name>A0A0M9A6K0_9HYME</name>
<protein>
    <submittedName>
        <fullName evidence="1">Uncharacterized protein</fullName>
    </submittedName>
</protein>
<accession>A0A0M9A6K0</accession>
<gene>
    <name evidence="1" type="ORF">WN51_10819</name>
</gene>